<gene>
    <name evidence="2" type="ORF">SAMN05446927_7716</name>
</gene>
<keyword evidence="3" id="KW-1185">Reference proteome</keyword>
<accession>A0A7Z7N6R2</accession>
<organism evidence="2 3">
    <name type="scientific">Caballeronia arationis</name>
    <dbReference type="NCBI Taxonomy" id="1777142"/>
    <lineage>
        <taxon>Bacteria</taxon>
        <taxon>Pseudomonadati</taxon>
        <taxon>Pseudomonadota</taxon>
        <taxon>Betaproteobacteria</taxon>
        <taxon>Burkholderiales</taxon>
        <taxon>Burkholderiaceae</taxon>
        <taxon>Caballeronia</taxon>
    </lineage>
</organism>
<dbReference type="Gene3D" id="1.10.150.690">
    <property type="entry name" value="DUF2063"/>
    <property type="match status" value="1"/>
</dbReference>
<evidence type="ECO:0000313" key="2">
    <source>
        <dbReference type="EMBL" id="SOE89065.1"/>
    </source>
</evidence>
<dbReference type="AlphaFoldDB" id="A0A7Z7N6R2"/>
<dbReference type="OrthoDB" id="4146344at2"/>
<dbReference type="Proteomes" id="UP000219522">
    <property type="component" value="Unassembled WGS sequence"/>
</dbReference>
<comment type="caution">
    <text evidence="2">The sequence shown here is derived from an EMBL/GenBank/DDBJ whole genome shotgun (WGS) entry which is preliminary data.</text>
</comment>
<protein>
    <submittedName>
        <fullName evidence="2">DNA-binding domain-containing protein</fullName>
    </submittedName>
</protein>
<reference evidence="2 3" key="1">
    <citation type="submission" date="2017-09" db="EMBL/GenBank/DDBJ databases">
        <authorList>
            <person name="Varghese N."/>
            <person name="Submissions S."/>
        </authorList>
    </citation>
    <scope>NUCLEOTIDE SEQUENCE [LARGE SCALE GENOMIC DNA]</scope>
    <source>
        <strain evidence="2 3">OK806</strain>
    </source>
</reference>
<evidence type="ECO:0000313" key="3">
    <source>
        <dbReference type="Proteomes" id="UP000219522"/>
    </source>
</evidence>
<dbReference type="RefSeq" id="WP_062643412.1">
    <property type="nucleotide sequence ID" value="NZ_FCOG02000198.1"/>
</dbReference>
<proteinExistence type="predicted"/>
<name>A0A7Z7N6R2_9BURK</name>
<keyword evidence="2" id="KW-0238">DNA-binding</keyword>
<dbReference type="InterPro" id="IPR044922">
    <property type="entry name" value="DUF2063_N_sf"/>
</dbReference>
<evidence type="ECO:0000259" key="1">
    <source>
        <dbReference type="Pfam" id="PF09836"/>
    </source>
</evidence>
<dbReference type="Pfam" id="PF09836">
    <property type="entry name" value="DUF2063"/>
    <property type="match status" value="1"/>
</dbReference>
<dbReference type="EMBL" id="OCSU01000003">
    <property type="protein sequence ID" value="SOE89065.1"/>
    <property type="molecule type" value="Genomic_DNA"/>
</dbReference>
<dbReference type="InterPro" id="IPR018640">
    <property type="entry name" value="DUF2063"/>
</dbReference>
<sequence>MNPPAPTLRELQRTMQRSLLEGVDEEASAWIVADGLNTGARLGIYRNTFASVLGIALRLAFPAVQQLVGPDFFEGVASLFVAQAPPRNAWLDEYGAEFPDFLKRLPQAASVPYLADVARLEWQVNLVLHAPDTPPLDIARLAALSDAELAQLSFQSHPAVRLLRCEFPTDVIWRAVLERDDRAMAAVDVAEDPVWLLVHRTQNGIEVMRLGECEWHFAAALFSGKSFFAALEDAPCDDAHTVLATSLAHGCLADVGVVPRALANEFRRTGA</sequence>
<dbReference type="GO" id="GO:0003677">
    <property type="term" value="F:DNA binding"/>
    <property type="evidence" value="ECO:0007669"/>
    <property type="project" value="UniProtKB-KW"/>
</dbReference>
<feature type="domain" description="Putative DNA-binding" evidence="1">
    <location>
        <begin position="10"/>
        <end position="102"/>
    </location>
</feature>